<evidence type="ECO:0000256" key="1">
    <source>
        <dbReference type="SAM" id="SignalP"/>
    </source>
</evidence>
<comment type="caution">
    <text evidence="2">The sequence shown here is derived from an EMBL/GenBank/DDBJ whole genome shotgun (WGS) entry which is preliminary data.</text>
</comment>
<feature type="chain" id="PRO_5001951467" evidence="1">
    <location>
        <begin position="22"/>
        <end position="122"/>
    </location>
</feature>
<dbReference type="Gene3D" id="2.60.120.1560">
    <property type="match status" value="1"/>
</dbReference>
<feature type="signal peptide" evidence="1">
    <location>
        <begin position="1"/>
        <end position="21"/>
    </location>
</feature>
<evidence type="ECO:0000313" key="2">
    <source>
        <dbReference type="EMBL" id="KGK36025.1"/>
    </source>
</evidence>
<dbReference type="Proteomes" id="UP000029867">
    <property type="component" value="Unassembled WGS sequence"/>
</dbReference>
<accession>A0A099NTT3</accession>
<proteinExistence type="predicted"/>
<gene>
    <name evidence="2" type="ORF">JL09_g4825</name>
</gene>
<protein>
    <submittedName>
        <fullName evidence="2">Uncharacterized protein</fullName>
    </submittedName>
</protein>
<dbReference type="eggNOG" id="ENOG502S3UE">
    <property type="taxonomic scope" value="Eukaryota"/>
</dbReference>
<reference evidence="3" key="1">
    <citation type="journal article" date="2014" name="Microb. Cell Fact.">
        <title>Exploiting Issatchenkia orientalis SD108 for succinic acid production.</title>
        <authorList>
            <person name="Xiao H."/>
            <person name="Shao Z."/>
            <person name="Jiang Y."/>
            <person name="Dole S."/>
            <person name="Zhao H."/>
        </authorList>
    </citation>
    <scope>NUCLEOTIDE SEQUENCE [LARGE SCALE GENOMIC DNA]</scope>
    <source>
        <strain evidence="3">SD108</strain>
    </source>
</reference>
<keyword evidence="1" id="KW-0732">Signal</keyword>
<organism evidence="2 3">
    <name type="scientific">Pichia kudriavzevii</name>
    <name type="common">Yeast</name>
    <name type="synonym">Issatchenkia orientalis</name>
    <dbReference type="NCBI Taxonomy" id="4909"/>
    <lineage>
        <taxon>Eukaryota</taxon>
        <taxon>Fungi</taxon>
        <taxon>Dikarya</taxon>
        <taxon>Ascomycota</taxon>
        <taxon>Saccharomycotina</taxon>
        <taxon>Pichiomycetes</taxon>
        <taxon>Pichiales</taxon>
        <taxon>Pichiaceae</taxon>
        <taxon>Pichia</taxon>
    </lineage>
</organism>
<evidence type="ECO:0000313" key="3">
    <source>
        <dbReference type="Proteomes" id="UP000029867"/>
    </source>
</evidence>
<dbReference type="AlphaFoldDB" id="A0A099NTT3"/>
<name>A0A099NTT3_PICKU</name>
<sequence length="122" mass="13517">MLSNLLTAATLFFTLLDTTLAQRNVWSITENGVGATIAMKNDAAVETGFHATVYDYPWGDFIPFWNDNFVAGGYSTRKVLSSTVSVTDPNFHFTDHVGSANLYGMLNTNMVNVLVELKGFYY</sequence>
<feature type="non-terminal residue" evidence="2">
    <location>
        <position position="122"/>
    </location>
</feature>
<dbReference type="VEuPathDB" id="FungiDB:C5L36_0B10580"/>
<dbReference type="HOGENOM" id="CLU_2032101_0_0_1"/>
<dbReference type="EMBL" id="JQFK01000188">
    <property type="protein sequence ID" value="KGK36025.1"/>
    <property type="molecule type" value="Genomic_DNA"/>
</dbReference>